<evidence type="ECO:0000313" key="2">
    <source>
        <dbReference type="Proteomes" id="UP000018733"/>
    </source>
</evidence>
<comment type="caution">
    <text evidence="1">The sequence shown here is derived from an EMBL/GenBank/DDBJ whole genome shotgun (WGS) entry which is preliminary data.</text>
</comment>
<reference evidence="1 2" key="1">
    <citation type="journal article" date="2014" name="Genome Announc.">
        <title>Draft Genome Sequence of Advenella kashmirensis Strain W13003, a Polycyclic Aromatic Hydrocarbon-Degrading Bacterium.</title>
        <authorList>
            <person name="Wang X."/>
            <person name="Jin D."/>
            <person name="Zhou L."/>
            <person name="Wu L."/>
            <person name="An W."/>
            <person name="Zhao L."/>
        </authorList>
    </citation>
    <scope>NUCLEOTIDE SEQUENCE [LARGE SCALE GENOMIC DNA]</scope>
    <source>
        <strain evidence="1 2">W13003</strain>
    </source>
</reference>
<keyword evidence="2" id="KW-1185">Reference proteome</keyword>
<name>V8QYD2_9BURK</name>
<sequence length="190" mass="21966">MLNLALHFRALKKHKKKPKTLRSWAKSTKGGGWRRQPWQDKWQKPKQLAGKYSLLPAMETLNGLPAIIFLNWPVFLLPLSLLTANFRKTISSSVKQIVLFSFVQRKKIFNQAFEFGPWFTSMCFKMASPIAMSIGINACLRVVPIDKYRPLPKTRCIFDTKQIKKSGFRVIFSKRTGSDAWFADRLPFLT</sequence>
<organism evidence="1 2">
    <name type="scientific">Advenella kashmirensis W13003</name>
    <dbReference type="NCBI Taxonomy" id="1424334"/>
    <lineage>
        <taxon>Bacteria</taxon>
        <taxon>Pseudomonadati</taxon>
        <taxon>Pseudomonadota</taxon>
        <taxon>Betaproteobacteria</taxon>
        <taxon>Burkholderiales</taxon>
        <taxon>Alcaligenaceae</taxon>
    </lineage>
</organism>
<gene>
    <name evidence="1" type="ORF">W822_01290</name>
</gene>
<dbReference type="RefSeq" id="WP_024003327.1">
    <property type="nucleotide sequence ID" value="NZ_KI650979.1"/>
</dbReference>
<dbReference type="Proteomes" id="UP000018733">
    <property type="component" value="Unassembled WGS sequence"/>
</dbReference>
<dbReference type="HOGENOM" id="CLU_1425237_0_0_4"/>
<dbReference type="AlphaFoldDB" id="V8QYD2"/>
<proteinExistence type="predicted"/>
<dbReference type="EMBL" id="AYXT01000001">
    <property type="protein sequence ID" value="ETF04642.1"/>
    <property type="molecule type" value="Genomic_DNA"/>
</dbReference>
<accession>V8QYD2</accession>
<evidence type="ECO:0000313" key="1">
    <source>
        <dbReference type="EMBL" id="ETF04642.1"/>
    </source>
</evidence>
<protein>
    <submittedName>
        <fullName evidence="1">Uncharacterized protein</fullName>
    </submittedName>
</protein>